<proteinExistence type="predicted"/>
<dbReference type="Pfam" id="PF12796">
    <property type="entry name" value="Ank_2"/>
    <property type="match status" value="1"/>
</dbReference>
<comment type="caution">
    <text evidence="4">The sequence shown here is derived from an EMBL/GenBank/DDBJ whole genome shotgun (WGS) entry which is preliminary data.</text>
</comment>
<organism evidence="4 5">
    <name type="scientific">Genlisea aurea</name>
    <dbReference type="NCBI Taxonomy" id="192259"/>
    <lineage>
        <taxon>Eukaryota</taxon>
        <taxon>Viridiplantae</taxon>
        <taxon>Streptophyta</taxon>
        <taxon>Embryophyta</taxon>
        <taxon>Tracheophyta</taxon>
        <taxon>Spermatophyta</taxon>
        <taxon>Magnoliopsida</taxon>
        <taxon>eudicotyledons</taxon>
        <taxon>Gunneridae</taxon>
        <taxon>Pentapetalae</taxon>
        <taxon>asterids</taxon>
        <taxon>lamiids</taxon>
        <taxon>Lamiales</taxon>
        <taxon>Lentibulariaceae</taxon>
        <taxon>Genlisea</taxon>
    </lineage>
</organism>
<accession>S8ECR0</accession>
<dbReference type="AlphaFoldDB" id="S8ECR0"/>
<dbReference type="PROSITE" id="PS50088">
    <property type="entry name" value="ANK_REPEAT"/>
    <property type="match status" value="2"/>
</dbReference>
<dbReference type="Gene3D" id="1.25.40.20">
    <property type="entry name" value="Ankyrin repeat-containing domain"/>
    <property type="match status" value="1"/>
</dbReference>
<evidence type="ECO:0000313" key="4">
    <source>
        <dbReference type="EMBL" id="EPS73738.1"/>
    </source>
</evidence>
<evidence type="ECO:0000256" key="1">
    <source>
        <dbReference type="ARBA" id="ARBA00022737"/>
    </source>
</evidence>
<dbReference type="InterPro" id="IPR002110">
    <property type="entry name" value="Ankyrin_rpt"/>
</dbReference>
<dbReference type="SUPFAM" id="SSF48403">
    <property type="entry name" value="Ankyrin repeat"/>
    <property type="match status" value="1"/>
</dbReference>
<feature type="non-terminal residue" evidence="4">
    <location>
        <position position="85"/>
    </location>
</feature>
<keyword evidence="2 3" id="KW-0040">ANK repeat</keyword>
<dbReference type="PANTHER" id="PTHR24171">
    <property type="entry name" value="ANKYRIN REPEAT DOMAIN-CONTAINING PROTEIN 39-RELATED"/>
    <property type="match status" value="1"/>
</dbReference>
<sequence length="85" mass="9215">KARRSGRDRDDRGWTLLHIYARKGDLGEVKRLLDEGIDVNVAAWGPKSGGVTPLHLAAKGGHIKVMDELLERGANIDARTRGACG</sequence>
<dbReference type="EMBL" id="AUSU01000328">
    <property type="protein sequence ID" value="EPS73738.1"/>
    <property type="molecule type" value="Genomic_DNA"/>
</dbReference>
<reference evidence="4 5" key="1">
    <citation type="journal article" date="2013" name="BMC Genomics">
        <title>The miniature genome of a carnivorous plant Genlisea aurea contains a low number of genes and short non-coding sequences.</title>
        <authorList>
            <person name="Leushkin E.V."/>
            <person name="Sutormin R.A."/>
            <person name="Nabieva E.R."/>
            <person name="Penin A.A."/>
            <person name="Kondrashov A.S."/>
            <person name="Logacheva M.D."/>
        </authorList>
    </citation>
    <scope>NUCLEOTIDE SEQUENCE [LARGE SCALE GENOMIC DNA]</scope>
</reference>
<dbReference type="OrthoDB" id="194358at2759"/>
<dbReference type="PANTHER" id="PTHR24171:SF8">
    <property type="entry name" value="BRCA1-ASSOCIATED RING DOMAIN PROTEIN 1"/>
    <property type="match status" value="1"/>
</dbReference>
<feature type="non-terminal residue" evidence="4">
    <location>
        <position position="1"/>
    </location>
</feature>
<keyword evidence="5" id="KW-1185">Reference proteome</keyword>
<dbReference type="SMART" id="SM00248">
    <property type="entry name" value="ANK"/>
    <property type="match status" value="2"/>
</dbReference>
<name>S8ECR0_9LAMI</name>
<dbReference type="GO" id="GO:0004842">
    <property type="term" value="F:ubiquitin-protein transferase activity"/>
    <property type="evidence" value="ECO:0007669"/>
    <property type="project" value="TreeGrafter"/>
</dbReference>
<feature type="repeat" description="ANK" evidence="3">
    <location>
        <begin position="12"/>
        <end position="44"/>
    </location>
</feature>
<dbReference type="InterPro" id="IPR036770">
    <property type="entry name" value="Ankyrin_rpt-contain_sf"/>
</dbReference>
<dbReference type="GO" id="GO:0085020">
    <property type="term" value="P:protein K6-linked ubiquitination"/>
    <property type="evidence" value="ECO:0007669"/>
    <property type="project" value="TreeGrafter"/>
</dbReference>
<evidence type="ECO:0000256" key="3">
    <source>
        <dbReference type="PROSITE-ProRule" id="PRU00023"/>
    </source>
</evidence>
<evidence type="ECO:0000313" key="5">
    <source>
        <dbReference type="Proteomes" id="UP000015453"/>
    </source>
</evidence>
<keyword evidence="1" id="KW-0677">Repeat</keyword>
<dbReference type="PROSITE" id="PS50297">
    <property type="entry name" value="ANK_REP_REGION"/>
    <property type="match status" value="2"/>
</dbReference>
<feature type="repeat" description="ANK" evidence="3">
    <location>
        <begin position="49"/>
        <end position="81"/>
    </location>
</feature>
<evidence type="ECO:0000256" key="2">
    <source>
        <dbReference type="ARBA" id="ARBA00023043"/>
    </source>
</evidence>
<protein>
    <submittedName>
        <fullName evidence="4">Uncharacterized protein</fullName>
    </submittedName>
</protein>
<dbReference type="Proteomes" id="UP000015453">
    <property type="component" value="Unassembled WGS sequence"/>
</dbReference>
<gene>
    <name evidence="4" type="ORF">M569_01017</name>
</gene>